<reference evidence="3" key="1">
    <citation type="journal article" date="2019" name="Int. J. Syst. Evol. Microbiol.">
        <title>The Global Catalogue of Microorganisms (GCM) 10K type strain sequencing project: providing services to taxonomists for standard genome sequencing and annotation.</title>
        <authorList>
            <consortium name="The Broad Institute Genomics Platform"/>
            <consortium name="The Broad Institute Genome Sequencing Center for Infectious Disease"/>
            <person name="Wu L."/>
            <person name="Ma J."/>
        </authorList>
    </citation>
    <scope>NUCLEOTIDE SEQUENCE [LARGE SCALE GENOMIC DNA]</scope>
    <source>
        <strain evidence="3">CCUG 50347</strain>
    </source>
</reference>
<proteinExistence type="predicted"/>
<dbReference type="InterPro" id="IPR007345">
    <property type="entry name" value="Polysacch_pyruvyl_Trfase"/>
</dbReference>
<dbReference type="EMBL" id="JBHSIM010000038">
    <property type="protein sequence ID" value="MFC4834194.1"/>
    <property type="molecule type" value="Genomic_DNA"/>
</dbReference>
<protein>
    <submittedName>
        <fullName evidence="2">Polysaccharide pyruvyl transferase family protein</fullName>
    </submittedName>
</protein>
<keyword evidence="2" id="KW-0808">Transferase</keyword>
<keyword evidence="3" id="KW-1185">Reference proteome</keyword>
<gene>
    <name evidence="2" type="ORF">ACFPEL_17390</name>
</gene>
<sequence length="351" mass="39575">MQTTFVSVSAQFDNLGDLLIRRRTLELARQIGPVKVFAGDADPDWIQSLELKASEMIQRQSAWFLRCVATRRPVLFFAPGEFTLPLRQMPHELITLLLTALVRLRGGQVIRVARSVANVHPLTGFVHALACRISTSTTWRDRESCDQMQVGRVVPDIGLAEAPVEKHRGRCNRIVVAMRGDREYPPERWFQALSDVTKRYELEPIVVVQVERDGDRASMIADRLAGGVLAWDPIRTRHERNLRQTYREADVVITDRLHVFVLAAVEGALPLCLTSYRQRKLESVLGAVKLGHHVADLGGLEVSGRAPEDFIADRIDEREHSLQIIAEAAIESRQAERAILALFSRDRGRSL</sequence>
<accession>A0ABV9RL02</accession>
<evidence type="ECO:0000313" key="2">
    <source>
        <dbReference type="EMBL" id="MFC4834194.1"/>
    </source>
</evidence>
<evidence type="ECO:0000313" key="3">
    <source>
        <dbReference type="Proteomes" id="UP001595909"/>
    </source>
</evidence>
<dbReference type="RefSeq" id="WP_274191920.1">
    <property type="nucleotide sequence ID" value="NZ_BAABHN010000038.1"/>
</dbReference>
<dbReference type="Pfam" id="PF04230">
    <property type="entry name" value="PS_pyruv_trans"/>
    <property type="match status" value="1"/>
</dbReference>
<name>A0ABV9RL02_9PSEU</name>
<comment type="caution">
    <text evidence="2">The sequence shown here is derived from an EMBL/GenBank/DDBJ whole genome shotgun (WGS) entry which is preliminary data.</text>
</comment>
<organism evidence="2 3">
    <name type="scientific">Actinomycetospora chibensis</name>
    <dbReference type="NCBI Taxonomy" id="663606"/>
    <lineage>
        <taxon>Bacteria</taxon>
        <taxon>Bacillati</taxon>
        <taxon>Actinomycetota</taxon>
        <taxon>Actinomycetes</taxon>
        <taxon>Pseudonocardiales</taxon>
        <taxon>Pseudonocardiaceae</taxon>
        <taxon>Actinomycetospora</taxon>
    </lineage>
</organism>
<dbReference type="Proteomes" id="UP001595909">
    <property type="component" value="Unassembled WGS sequence"/>
</dbReference>
<evidence type="ECO:0000259" key="1">
    <source>
        <dbReference type="Pfam" id="PF04230"/>
    </source>
</evidence>
<dbReference type="GO" id="GO:0016740">
    <property type="term" value="F:transferase activity"/>
    <property type="evidence" value="ECO:0007669"/>
    <property type="project" value="UniProtKB-KW"/>
</dbReference>
<feature type="domain" description="Polysaccharide pyruvyl transferase" evidence="1">
    <location>
        <begin position="14"/>
        <end position="265"/>
    </location>
</feature>